<reference evidence="3 4" key="1">
    <citation type="submission" date="2018-07" db="EMBL/GenBank/DDBJ databases">
        <title>Genome sequence of Nitratireductor thuwali#1536.</title>
        <authorList>
            <person name="Michoud G."/>
            <person name="Merlino G."/>
            <person name="Sefrji F.O."/>
            <person name="Daffonchio D."/>
        </authorList>
    </citation>
    <scope>NUCLEOTIDE SEQUENCE [LARGE SCALE GENOMIC DNA]</scope>
    <source>
        <strain evidence="4">Nit1536</strain>
    </source>
</reference>
<dbReference type="RefSeq" id="WP_338529115.1">
    <property type="nucleotide sequence ID" value="NZ_CP030941.1"/>
</dbReference>
<dbReference type="InterPro" id="IPR011613">
    <property type="entry name" value="GH15-like"/>
</dbReference>
<dbReference type="EMBL" id="CP030941">
    <property type="protein sequence ID" value="UUP16710.1"/>
    <property type="molecule type" value="Genomic_DNA"/>
</dbReference>
<dbReference type="InterPro" id="IPR012341">
    <property type="entry name" value="6hp_glycosidase-like_sf"/>
</dbReference>
<keyword evidence="3" id="KW-0326">Glycosidase</keyword>
<dbReference type="Pfam" id="PF00723">
    <property type="entry name" value="Glyco_hydro_15"/>
    <property type="match status" value="1"/>
</dbReference>
<dbReference type="PANTHER" id="PTHR31616">
    <property type="entry name" value="TREHALASE"/>
    <property type="match status" value="1"/>
</dbReference>
<dbReference type="EC" id="3.2.1.28" evidence="3"/>
<evidence type="ECO:0000313" key="4">
    <source>
        <dbReference type="Proteomes" id="UP001342418"/>
    </source>
</evidence>
<feature type="domain" description="Trehalase-like N-terminal" evidence="2">
    <location>
        <begin position="3"/>
        <end position="152"/>
    </location>
</feature>
<evidence type="ECO:0000313" key="3">
    <source>
        <dbReference type="EMBL" id="UUP16710.1"/>
    </source>
</evidence>
<dbReference type="Pfam" id="PF19291">
    <property type="entry name" value="TREH_N"/>
    <property type="match status" value="1"/>
</dbReference>
<feature type="domain" description="GH15-like" evidence="1">
    <location>
        <begin position="218"/>
        <end position="581"/>
    </location>
</feature>
<dbReference type="InterPro" id="IPR045582">
    <property type="entry name" value="Trehalase-like_N"/>
</dbReference>
<proteinExistence type="predicted"/>
<sequence>MTPRIEDYALIGDSHSAALVGLNGSIDWLCLPRFDSPACFAALVGDSENGCWRLAPAGETFSSRRRYRPESLVLETEFETPEGKVRITDFMAVGNPDRHVVRLVTGLAGKVPMRMDLRIRFDYGQLVPWVSRGEDGALVAIAGPHRLVLRTPVEHRGEDFKTVSDFTISEGQTVPFQLAYGLSYAGPATSLDPFEALERTDRHWREWAGMCDYDGPWRDAVIRSLITLKALTYAPTGGIIAAPTTSLPEYMGGNRNWDYRFCWLRDATFTLLSLMAAGHRAEAEHWRNWLVRAIAGKASQVQPLYTIIGEHRLDEWEVPWLDGFAGSRPVRVGNAASGHLQLDVFGEVLDALHHARRNDLAATEESWALQKALLEYLEKMKDMPDHGIWEVRAKEQHFTHSKVMMWVAFDRAVSAVEDFGLDGRVELWRSLREELHAEICEKAFDPEIGSFTRAYGSKDLDASALLIAPVGFLPATDPRVVGTVEAIQRHLVSDGLVRRYDTETSRDGLPPGEGVFLACTFWLADNLILQGRVEEGQEIFQRLLSIRNDVGLLSEEYDAQAEMQLGNFPQALSHLALVDTAYNLLDRKAPARERGKHSRHS</sequence>
<keyword evidence="3" id="KW-0378">Hydrolase</keyword>
<dbReference type="PANTHER" id="PTHR31616:SF0">
    <property type="entry name" value="GLUCAN 1,4-ALPHA-GLUCOSIDASE"/>
    <property type="match status" value="1"/>
</dbReference>
<organism evidence="3 4">
    <name type="scientific">Nitratireductor thuwali</name>
    <dbReference type="NCBI Taxonomy" id="2267699"/>
    <lineage>
        <taxon>Bacteria</taxon>
        <taxon>Pseudomonadati</taxon>
        <taxon>Pseudomonadota</taxon>
        <taxon>Alphaproteobacteria</taxon>
        <taxon>Hyphomicrobiales</taxon>
        <taxon>Phyllobacteriaceae</taxon>
        <taxon>Nitratireductor</taxon>
    </lineage>
</organism>
<evidence type="ECO:0000259" key="2">
    <source>
        <dbReference type="Pfam" id="PF19291"/>
    </source>
</evidence>
<dbReference type="SUPFAM" id="SSF48208">
    <property type="entry name" value="Six-hairpin glycosidases"/>
    <property type="match status" value="1"/>
</dbReference>
<dbReference type="InterPro" id="IPR008928">
    <property type="entry name" value="6-hairpin_glycosidase_sf"/>
</dbReference>
<dbReference type="Proteomes" id="UP001342418">
    <property type="component" value="Chromosome"/>
</dbReference>
<dbReference type="Gene3D" id="1.50.10.10">
    <property type="match status" value="1"/>
</dbReference>
<name>A0ABY5MFA0_9HYPH</name>
<keyword evidence="4" id="KW-1185">Reference proteome</keyword>
<evidence type="ECO:0000259" key="1">
    <source>
        <dbReference type="Pfam" id="PF00723"/>
    </source>
</evidence>
<gene>
    <name evidence="3" type="ORF">NTH_01157</name>
</gene>
<accession>A0ABY5MFA0</accession>
<protein>
    <submittedName>
        <fullName evidence="3">Trehalase</fullName>
        <ecNumber evidence="3">3.2.1.28</ecNumber>
    </submittedName>
</protein>
<dbReference type="GO" id="GO:0004555">
    <property type="term" value="F:alpha,alpha-trehalase activity"/>
    <property type="evidence" value="ECO:0007669"/>
    <property type="project" value="UniProtKB-EC"/>
</dbReference>